<keyword evidence="5" id="KW-1185">Reference proteome</keyword>
<name>A0ABZ0W2F0_9BACT</name>
<reference evidence="4 5" key="1">
    <citation type="submission" date="2023-12" db="EMBL/GenBank/DDBJ databases">
        <title>Genome sequencing and assembly of bacterial species from a model synthetic community.</title>
        <authorList>
            <person name="Hogle S.L."/>
        </authorList>
    </citation>
    <scope>NUCLEOTIDE SEQUENCE [LARGE SCALE GENOMIC DNA]</scope>
    <source>
        <strain evidence="4 5">HAMBI_3031</strain>
    </source>
</reference>
<dbReference type="InterPro" id="IPR001647">
    <property type="entry name" value="HTH_TetR"/>
</dbReference>
<evidence type="ECO:0000259" key="3">
    <source>
        <dbReference type="PROSITE" id="PS50977"/>
    </source>
</evidence>
<organism evidence="4 5">
    <name type="scientific">Niabella yanshanensis</name>
    <dbReference type="NCBI Taxonomy" id="577386"/>
    <lineage>
        <taxon>Bacteria</taxon>
        <taxon>Pseudomonadati</taxon>
        <taxon>Bacteroidota</taxon>
        <taxon>Chitinophagia</taxon>
        <taxon>Chitinophagales</taxon>
        <taxon>Chitinophagaceae</taxon>
        <taxon>Niabella</taxon>
    </lineage>
</organism>
<dbReference type="EMBL" id="CP139960">
    <property type="protein sequence ID" value="WQD37445.1"/>
    <property type="molecule type" value="Genomic_DNA"/>
</dbReference>
<dbReference type="InterPro" id="IPR009057">
    <property type="entry name" value="Homeodomain-like_sf"/>
</dbReference>
<evidence type="ECO:0000256" key="1">
    <source>
        <dbReference type="ARBA" id="ARBA00023125"/>
    </source>
</evidence>
<feature type="domain" description="HTH tetR-type" evidence="3">
    <location>
        <begin position="14"/>
        <end position="74"/>
    </location>
</feature>
<dbReference type="RefSeq" id="WP_162817973.1">
    <property type="nucleotide sequence ID" value="NZ_CP139960.1"/>
</dbReference>
<evidence type="ECO:0000313" key="4">
    <source>
        <dbReference type="EMBL" id="WQD37445.1"/>
    </source>
</evidence>
<dbReference type="PANTHER" id="PTHR30328:SF54">
    <property type="entry name" value="HTH-TYPE TRANSCRIPTIONAL REPRESSOR SCO4008"/>
    <property type="match status" value="1"/>
</dbReference>
<keyword evidence="1 2" id="KW-0238">DNA-binding</keyword>
<sequence length="215" mass="24969">MKRKTHQGKIYDKEKTKQKLIKAVGSILIKEGFQNIKVNRIEAVSGVSKKLIYRYFGGLEGLIKEYLEQRDFWNLQIKQMEGGAYDVTTPLEKEEIITILEDDFHYFEKSPEMQKIILWGISEKNKTLRAIANNREKFGEPVFKKADLTFKNSDIDFRAVSGTIVAAIYYMVLHGKTLGTTVCEIDITKKEGRERYLNTFKKIIDLCYEKTGHKK</sequence>
<dbReference type="PROSITE" id="PS50977">
    <property type="entry name" value="HTH_TETR_2"/>
    <property type="match status" value="1"/>
</dbReference>
<gene>
    <name evidence="4" type="ORF">U0035_17385</name>
</gene>
<dbReference type="Proteomes" id="UP001325680">
    <property type="component" value="Chromosome"/>
</dbReference>
<dbReference type="Gene3D" id="1.10.357.10">
    <property type="entry name" value="Tetracycline Repressor, domain 2"/>
    <property type="match status" value="1"/>
</dbReference>
<dbReference type="PANTHER" id="PTHR30328">
    <property type="entry name" value="TRANSCRIPTIONAL REPRESSOR"/>
    <property type="match status" value="1"/>
</dbReference>
<dbReference type="InterPro" id="IPR050109">
    <property type="entry name" value="HTH-type_TetR-like_transc_reg"/>
</dbReference>
<dbReference type="Pfam" id="PF00440">
    <property type="entry name" value="TetR_N"/>
    <property type="match status" value="1"/>
</dbReference>
<accession>A0ABZ0W2F0</accession>
<dbReference type="SUPFAM" id="SSF46689">
    <property type="entry name" value="Homeodomain-like"/>
    <property type="match status" value="1"/>
</dbReference>
<proteinExistence type="predicted"/>
<evidence type="ECO:0000313" key="5">
    <source>
        <dbReference type="Proteomes" id="UP001325680"/>
    </source>
</evidence>
<protein>
    <submittedName>
        <fullName evidence="4">TetR/AcrR family transcriptional regulator</fullName>
    </submittedName>
</protein>
<feature type="DNA-binding region" description="H-T-H motif" evidence="2">
    <location>
        <begin position="37"/>
        <end position="56"/>
    </location>
</feature>
<evidence type="ECO:0000256" key="2">
    <source>
        <dbReference type="PROSITE-ProRule" id="PRU00335"/>
    </source>
</evidence>